<gene>
    <name evidence="1" type="ORF">DYB35_007083</name>
    <name evidence="2" type="ORF">DYB37_008879</name>
</gene>
<dbReference type="Proteomes" id="UP000285712">
    <property type="component" value="Unassembled WGS sequence"/>
</dbReference>
<dbReference type="InterPro" id="IPR046368">
    <property type="entry name" value="Tag1"/>
</dbReference>
<protein>
    <submittedName>
        <fullName evidence="2">Uncharacterized protein</fullName>
    </submittedName>
</protein>
<dbReference type="PANTHER" id="PTHR35895:SF1">
    <property type="entry name" value="LIPID-BINDING SERUM GLYCOPROTEIN C-TERMINAL DOMAIN-CONTAINING PROTEIN"/>
    <property type="match status" value="1"/>
</dbReference>
<name>A0A418F9G2_APHAT</name>
<dbReference type="GO" id="GO:0016020">
    <property type="term" value="C:membrane"/>
    <property type="evidence" value="ECO:0007669"/>
    <property type="project" value="TreeGrafter"/>
</dbReference>
<dbReference type="PANTHER" id="PTHR35895">
    <property type="entry name" value="CHROMOSOME 16, WHOLE GENOME SHOTGUN SEQUENCE"/>
    <property type="match status" value="1"/>
</dbReference>
<dbReference type="Pfam" id="PF12505">
    <property type="entry name" value="DUF3712"/>
    <property type="match status" value="1"/>
</dbReference>
<evidence type="ECO:0000313" key="4">
    <source>
        <dbReference type="Proteomes" id="UP000285712"/>
    </source>
</evidence>
<sequence length="355" mass="38115">MHLQTTFPGVPVDLVSSVNMPTMHIHFRASSMHMQAAIQAGVSMPPALAHLPINITHLTLSSALMWNDVDRLSQLRIPMQSVTYTAFPVPGQGQVEFESEILLENDGVSPVVETPMGRLQLTHLPVHATLQLTGMQGFRVGGVNITAVDIVSGTSDTLVLAMALRMSNPSQVTAELDSLSVQVWLQGTLLGVARMINVTLACCNATSPLAGLFSFRPTNITLGRAFLSQFVSGTTSQEVHIQGTIDSSPNPYLKAALPHLQFNSSVASLAQLFPSMPTLVSLSKMYKPSCVGATAGKCMQANVDVSLWSVEMIKTLYATMTTGLLMHVEGNLTAMIDAYSMELAYVQDGLLVEMA</sequence>
<evidence type="ECO:0000313" key="2">
    <source>
        <dbReference type="EMBL" id="RHZ25813.1"/>
    </source>
</evidence>
<dbReference type="InterPro" id="IPR022185">
    <property type="entry name" value="DUF3712"/>
</dbReference>
<evidence type="ECO:0000313" key="3">
    <source>
        <dbReference type="Proteomes" id="UP000285430"/>
    </source>
</evidence>
<dbReference type="Proteomes" id="UP000285430">
    <property type="component" value="Unassembled WGS sequence"/>
</dbReference>
<proteinExistence type="predicted"/>
<reference evidence="3 4" key="1">
    <citation type="submission" date="2018-08" db="EMBL/GenBank/DDBJ databases">
        <title>Aphanomyces genome sequencing and annotation.</title>
        <authorList>
            <person name="Minardi D."/>
            <person name="Oidtmann B."/>
            <person name="Van Der Giezen M."/>
            <person name="Studholme D.J."/>
        </authorList>
    </citation>
    <scope>NUCLEOTIDE SEQUENCE [LARGE SCALE GENOMIC DNA]</scope>
    <source>
        <strain evidence="2 3">Da</strain>
        <strain evidence="1 4">Sv</strain>
    </source>
</reference>
<accession>A0A418F9G2</accession>
<organism evidence="2 3">
    <name type="scientific">Aphanomyces astaci</name>
    <name type="common">Crayfish plague agent</name>
    <dbReference type="NCBI Taxonomy" id="112090"/>
    <lineage>
        <taxon>Eukaryota</taxon>
        <taxon>Sar</taxon>
        <taxon>Stramenopiles</taxon>
        <taxon>Oomycota</taxon>
        <taxon>Saprolegniomycetes</taxon>
        <taxon>Saprolegniales</taxon>
        <taxon>Verrucalvaceae</taxon>
        <taxon>Aphanomyces</taxon>
    </lineage>
</organism>
<dbReference type="EMBL" id="QUTH01002470">
    <property type="protein sequence ID" value="RHZ25813.1"/>
    <property type="molecule type" value="Genomic_DNA"/>
</dbReference>
<dbReference type="AlphaFoldDB" id="A0A418F9G2"/>
<dbReference type="VEuPathDB" id="FungiDB:H257_05583"/>
<comment type="caution">
    <text evidence="2">The sequence shown here is derived from an EMBL/GenBank/DDBJ whole genome shotgun (WGS) entry which is preliminary data.</text>
</comment>
<evidence type="ECO:0000313" key="1">
    <source>
        <dbReference type="EMBL" id="RHY98810.1"/>
    </source>
</evidence>
<dbReference type="EMBL" id="QUTG01001763">
    <property type="protein sequence ID" value="RHY98810.1"/>
    <property type="molecule type" value="Genomic_DNA"/>
</dbReference>